<comment type="caution">
    <text evidence="2">The sequence shown here is derived from an EMBL/GenBank/DDBJ whole genome shotgun (WGS) entry which is preliminary data.</text>
</comment>
<accession>A0ABT5B8K7</accession>
<dbReference type="RefSeq" id="WP_271999865.1">
    <property type="nucleotide sequence ID" value="NZ_JAQNDN010000010.1"/>
</dbReference>
<evidence type="ECO:0000313" key="2">
    <source>
        <dbReference type="EMBL" id="MDC0670053.1"/>
    </source>
</evidence>
<organism evidence="2 3">
    <name type="scientific">Nannocystis radixulma</name>
    <dbReference type="NCBI Taxonomy" id="2995305"/>
    <lineage>
        <taxon>Bacteria</taxon>
        <taxon>Pseudomonadati</taxon>
        <taxon>Myxococcota</taxon>
        <taxon>Polyangia</taxon>
        <taxon>Nannocystales</taxon>
        <taxon>Nannocystaceae</taxon>
        <taxon>Nannocystis</taxon>
    </lineage>
</organism>
<evidence type="ECO:0008006" key="4">
    <source>
        <dbReference type="Google" id="ProtNLM"/>
    </source>
</evidence>
<reference evidence="2 3" key="1">
    <citation type="submission" date="2022-11" db="EMBL/GenBank/DDBJ databases">
        <title>Minimal conservation of predation-associated metabolite biosynthetic gene clusters underscores biosynthetic potential of Myxococcota including descriptions for ten novel species: Archangium lansinium sp. nov., Myxococcus landrumus sp. nov., Nannocystis bai.</title>
        <authorList>
            <person name="Ahearne A."/>
            <person name="Stevens C."/>
            <person name="Dowd S."/>
        </authorList>
    </citation>
    <scope>NUCLEOTIDE SEQUENCE [LARGE SCALE GENOMIC DNA]</scope>
    <source>
        <strain evidence="2 3">NCELM</strain>
    </source>
</reference>
<keyword evidence="3" id="KW-1185">Reference proteome</keyword>
<dbReference type="EMBL" id="JAQNDN010000010">
    <property type="protein sequence ID" value="MDC0670053.1"/>
    <property type="molecule type" value="Genomic_DNA"/>
</dbReference>
<name>A0ABT5B8K7_9BACT</name>
<dbReference type="Proteomes" id="UP001217838">
    <property type="component" value="Unassembled WGS sequence"/>
</dbReference>
<protein>
    <recommendedName>
        <fullName evidence="4">Tetratricopeptide repeat-containing protein</fullName>
    </recommendedName>
</protein>
<gene>
    <name evidence="2" type="ORF">POL58_20035</name>
</gene>
<proteinExistence type="predicted"/>
<evidence type="ECO:0000256" key="1">
    <source>
        <dbReference type="SAM" id="MobiDB-lite"/>
    </source>
</evidence>
<evidence type="ECO:0000313" key="3">
    <source>
        <dbReference type="Proteomes" id="UP001217838"/>
    </source>
</evidence>
<sequence>MKEFDALVDAAAADLGEAMRRDQLAPDFAAVVAEAHARDPKRVPVAALAEVRALAPVAQLRGDAGGRVPPREQAEFAALLAAARAEIDADCAAVRAAGPPPVSVPEVRHAAGRPWMWLAAVAAVAALVFGVRPLLTRGPTAPGTGIQAPWQDQASRSQHEVEPATPPVRVERPRPVVAVEPAPPPLEAIAPAPEVAPAEDVVKDMPRSTGLKGQAEKAISKPRGESLVERLRRLDGEAEAKWEAGDLAGAEALYREIAGLAPGSRAADLAYGDLFSLARQRHGGDEEVALWREYLEVFPRGRYADDARAGLCRRTDEGLRPACWRDYLADFPNGVHRSQAARALEGAP</sequence>
<feature type="region of interest" description="Disordered" evidence="1">
    <location>
        <begin position="140"/>
        <end position="170"/>
    </location>
</feature>